<dbReference type="Gene3D" id="3.40.50.620">
    <property type="entry name" value="HUPs"/>
    <property type="match status" value="1"/>
</dbReference>
<gene>
    <name evidence="2" type="ORF">KP79_PYT14603</name>
</gene>
<evidence type="ECO:0000313" key="2">
    <source>
        <dbReference type="EMBL" id="OWF48811.1"/>
    </source>
</evidence>
<keyword evidence="3" id="KW-1185">Reference proteome</keyword>
<reference evidence="2 3" key="1">
    <citation type="journal article" date="2017" name="Nat. Ecol. Evol.">
        <title>Scallop genome provides insights into evolution of bilaterian karyotype and development.</title>
        <authorList>
            <person name="Wang S."/>
            <person name="Zhang J."/>
            <person name="Jiao W."/>
            <person name="Li J."/>
            <person name="Xun X."/>
            <person name="Sun Y."/>
            <person name="Guo X."/>
            <person name="Huan P."/>
            <person name="Dong B."/>
            <person name="Zhang L."/>
            <person name="Hu X."/>
            <person name="Sun X."/>
            <person name="Wang J."/>
            <person name="Zhao C."/>
            <person name="Wang Y."/>
            <person name="Wang D."/>
            <person name="Huang X."/>
            <person name="Wang R."/>
            <person name="Lv J."/>
            <person name="Li Y."/>
            <person name="Zhang Z."/>
            <person name="Liu B."/>
            <person name="Lu W."/>
            <person name="Hui Y."/>
            <person name="Liang J."/>
            <person name="Zhou Z."/>
            <person name="Hou R."/>
            <person name="Li X."/>
            <person name="Liu Y."/>
            <person name="Li H."/>
            <person name="Ning X."/>
            <person name="Lin Y."/>
            <person name="Zhao L."/>
            <person name="Xing Q."/>
            <person name="Dou J."/>
            <person name="Li Y."/>
            <person name="Mao J."/>
            <person name="Guo H."/>
            <person name="Dou H."/>
            <person name="Li T."/>
            <person name="Mu C."/>
            <person name="Jiang W."/>
            <person name="Fu Q."/>
            <person name="Fu X."/>
            <person name="Miao Y."/>
            <person name="Liu J."/>
            <person name="Yu Q."/>
            <person name="Li R."/>
            <person name="Liao H."/>
            <person name="Li X."/>
            <person name="Kong Y."/>
            <person name="Jiang Z."/>
            <person name="Chourrout D."/>
            <person name="Li R."/>
            <person name="Bao Z."/>
        </authorList>
    </citation>
    <scope>NUCLEOTIDE SEQUENCE [LARGE SCALE GENOMIC DNA]</scope>
    <source>
        <strain evidence="2 3">PY_sf001</strain>
    </source>
</reference>
<dbReference type="AlphaFoldDB" id="A0A210QJM6"/>
<evidence type="ECO:0000259" key="1">
    <source>
        <dbReference type="Pfam" id="PF02698"/>
    </source>
</evidence>
<sequence length="250" mass="28618">MMRRANGLVMRSLRYGHVRLWKMFCNNPVPDKDLTAAQTIWDYMILNHTPRKSDIILVLGNHDVRTADYASNLFLDGKADCLLFSGKVGVLTRGKWRKTEAEIFRDIALTKGVPEERILLELQATNTGENVAFSYDVLEAKNLLENLKSIILVQMPHMERRVYATFMKQWTGDPTKLDVTVTSPPIPLRKYPNPDVGSLKAVITVMMGCMYRLKVYPETGFQIYQHIPDVVWDSYLSLLRSGKYNGHIPL</sequence>
<name>A0A210QJM6_MIZYE</name>
<dbReference type="PANTHER" id="PTHR30336:SF20">
    <property type="entry name" value="DUF218 DOMAIN-CONTAINING PROTEIN"/>
    <property type="match status" value="1"/>
</dbReference>
<proteinExistence type="predicted"/>
<dbReference type="InterPro" id="IPR051599">
    <property type="entry name" value="Cell_Envelope_Assoc"/>
</dbReference>
<dbReference type="InterPro" id="IPR014729">
    <property type="entry name" value="Rossmann-like_a/b/a_fold"/>
</dbReference>
<dbReference type="EMBL" id="NEDP02003383">
    <property type="protein sequence ID" value="OWF48811.1"/>
    <property type="molecule type" value="Genomic_DNA"/>
</dbReference>
<accession>A0A210QJM6</accession>
<protein>
    <recommendedName>
        <fullName evidence="1">DUF218 domain-containing protein</fullName>
    </recommendedName>
</protein>
<dbReference type="PANTHER" id="PTHR30336">
    <property type="entry name" value="INNER MEMBRANE PROTEIN, PROBABLE PERMEASE"/>
    <property type="match status" value="1"/>
</dbReference>
<dbReference type="Pfam" id="PF02698">
    <property type="entry name" value="DUF218"/>
    <property type="match status" value="1"/>
</dbReference>
<dbReference type="CDD" id="cd06259">
    <property type="entry name" value="YdcF-like"/>
    <property type="match status" value="1"/>
</dbReference>
<dbReference type="InterPro" id="IPR003848">
    <property type="entry name" value="DUF218"/>
</dbReference>
<dbReference type="GO" id="GO:0005886">
    <property type="term" value="C:plasma membrane"/>
    <property type="evidence" value="ECO:0007669"/>
    <property type="project" value="TreeGrafter"/>
</dbReference>
<organism evidence="2 3">
    <name type="scientific">Mizuhopecten yessoensis</name>
    <name type="common">Japanese scallop</name>
    <name type="synonym">Patinopecten yessoensis</name>
    <dbReference type="NCBI Taxonomy" id="6573"/>
    <lineage>
        <taxon>Eukaryota</taxon>
        <taxon>Metazoa</taxon>
        <taxon>Spiralia</taxon>
        <taxon>Lophotrochozoa</taxon>
        <taxon>Mollusca</taxon>
        <taxon>Bivalvia</taxon>
        <taxon>Autobranchia</taxon>
        <taxon>Pteriomorphia</taxon>
        <taxon>Pectinida</taxon>
        <taxon>Pectinoidea</taxon>
        <taxon>Pectinidae</taxon>
        <taxon>Mizuhopecten</taxon>
    </lineage>
</organism>
<dbReference type="OrthoDB" id="17725at2759"/>
<evidence type="ECO:0000313" key="3">
    <source>
        <dbReference type="Proteomes" id="UP000242188"/>
    </source>
</evidence>
<comment type="caution">
    <text evidence="2">The sequence shown here is derived from an EMBL/GenBank/DDBJ whole genome shotgun (WGS) entry which is preliminary data.</text>
</comment>
<feature type="domain" description="DUF218" evidence="1">
    <location>
        <begin position="54"/>
        <end position="176"/>
    </location>
</feature>
<dbReference type="Proteomes" id="UP000242188">
    <property type="component" value="Unassembled WGS sequence"/>
</dbReference>